<dbReference type="EMBL" id="VTUU01000001">
    <property type="protein sequence ID" value="KAA1176119.1"/>
    <property type="molecule type" value="Genomic_DNA"/>
</dbReference>
<proteinExistence type="predicted"/>
<keyword evidence="4" id="KW-1185">Reference proteome</keyword>
<evidence type="ECO:0000313" key="3">
    <source>
        <dbReference type="EMBL" id="KAA1176119.1"/>
    </source>
</evidence>
<protein>
    <submittedName>
        <fullName evidence="3">Uncharacterized protein</fullName>
    </submittedName>
</protein>
<dbReference type="InterPro" id="IPR032774">
    <property type="entry name" value="WG_beta_rep"/>
</dbReference>
<dbReference type="Pfam" id="PF14903">
    <property type="entry name" value="WG_beta_rep"/>
    <property type="match status" value="2"/>
</dbReference>
<accession>A0A5B0VQP7</accession>
<evidence type="ECO:0000256" key="2">
    <source>
        <dbReference type="SAM" id="SignalP"/>
    </source>
</evidence>
<feature type="chain" id="PRO_5023079327" evidence="2">
    <location>
        <begin position="32"/>
        <end position="532"/>
    </location>
</feature>
<dbReference type="Proteomes" id="UP000323161">
    <property type="component" value="Unassembled WGS sequence"/>
</dbReference>
<gene>
    <name evidence="3" type="ORF">FWJ25_03025</name>
</gene>
<sequence>MRIISTGLSMIAKKVAFLVVGCWLFSTSLSAAVIPPTAGPHTVSFSADQLTVKDSGTGYSAVVQVESRLTVGVLIGEPVFTCVASWKLLSVYAGDDGFDAGLTGSSQGSFSVTKLPASVLNDIVLYDVDIAYPLAPGLAIKNNRLMLCDAGIMKTAGSNKPSFNFPSSPSWSELFWNDISDRYEEPQRAKELYVDMLSAYEERSSEKSGFFSWMSSPADKWPASVQSASINLWAVKSWLRKSVRESAERAQREAEAFEKKKTTLVDRNGKAGDDAFDSFMTAVYQKDKAKRTFAELDQKKATKPDNAAADREKMIASLPNSTCADSESLARINGDWEAGGKMQKALGACAGQSFTAEFVATEECGGEYEHHGLGFGGPTISYFCGWSKHYFADRNGRQLTPAVYSLTTGFSDDGFAAVLKGDIDFDHSGWIRSTGDWQVINRHFDVVKSLDSTRYYVVHQSFRGNRLIFLDRDTNKYGALDGRFNVVIPAKYDSLDRFDAKLGTAKACNKTSRGKSECAQIDMRGKPTTAFR</sequence>
<feature type="signal peptide" evidence="2">
    <location>
        <begin position="1"/>
        <end position="31"/>
    </location>
</feature>
<comment type="caution">
    <text evidence="3">The sequence shown here is derived from an EMBL/GenBank/DDBJ whole genome shotgun (WGS) entry which is preliminary data.</text>
</comment>
<reference evidence="3 4" key="1">
    <citation type="submission" date="2019-08" db="EMBL/GenBank/DDBJ databases">
        <title>Marinobacter ZYF650 sp. nov., a marine bacterium isolated from seawater of the Mariana trench.</title>
        <authorList>
            <person name="Ahmad W."/>
        </authorList>
    </citation>
    <scope>NUCLEOTIDE SEQUENCE [LARGE SCALE GENOMIC DNA]</scope>
    <source>
        <strain evidence="3 4">ZYF650</strain>
    </source>
</reference>
<keyword evidence="2" id="KW-0732">Signal</keyword>
<feature type="coiled-coil region" evidence="1">
    <location>
        <begin position="240"/>
        <end position="267"/>
    </location>
</feature>
<evidence type="ECO:0000313" key="4">
    <source>
        <dbReference type="Proteomes" id="UP000323161"/>
    </source>
</evidence>
<name>A0A5B0VQP7_9GAMM</name>
<evidence type="ECO:0000256" key="1">
    <source>
        <dbReference type="SAM" id="Coils"/>
    </source>
</evidence>
<keyword evidence="1" id="KW-0175">Coiled coil</keyword>
<dbReference type="AlphaFoldDB" id="A0A5B0VQP7"/>
<organism evidence="3 4">
    <name type="scientific">Marinobacter salinexigens</name>
    <dbReference type="NCBI Taxonomy" id="2919747"/>
    <lineage>
        <taxon>Bacteria</taxon>
        <taxon>Pseudomonadati</taxon>
        <taxon>Pseudomonadota</taxon>
        <taxon>Gammaproteobacteria</taxon>
        <taxon>Pseudomonadales</taxon>
        <taxon>Marinobacteraceae</taxon>
        <taxon>Marinobacter</taxon>
    </lineage>
</organism>